<name>A0ABS3UFG9_9ACTN</name>
<dbReference type="Proteomes" id="UP000679690">
    <property type="component" value="Unassembled WGS sequence"/>
</dbReference>
<evidence type="ECO:0000313" key="3">
    <source>
        <dbReference type="Proteomes" id="UP000679690"/>
    </source>
</evidence>
<comment type="caution">
    <text evidence="2">The sequence shown here is derived from an EMBL/GenBank/DDBJ whole genome shotgun (WGS) entry which is preliminary data.</text>
</comment>
<accession>A0ABS3UFG9</accession>
<sequence length="284" mass="30961">MIVCYAQGGGLGHLTRIRAYLHTCHGDEPATILSTSPFTADPRVLGPHRLMPTSALHTLRPSVLVVDAFPAGIDGSLSAASVPPGTETVHLARLLRWDVYRPLMPPNPIRYDRIWAVEELGDSPLTASGPLSLADPPAAEDPDPAGVADGAWLIVHSGPPAEIQELIGYARDCANLEGARPRFVLVAPHRPAGLPPDVGHLDPYPAWPLFARAERVVTAAGFNAVRQMRPWRDRHLMLPFPRRFDDQFSRAARARPAAGRAGSFSRHFDEPPAPARPWTRRKVS</sequence>
<protein>
    <recommendedName>
        <fullName evidence="4">Glycosyl transferase family 28 C-terminal domain-containing protein</fullName>
    </recommendedName>
</protein>
<evidence type="ECO:0000313" key="2">
    <source>
        <dbReference type="EMBL" id="MBO3737514.1"/>
    </source>
</evidence>
<dbReference type="RefSeq" id="WP_208466714.1">
    <property type="nucleotide sequence ID" value="NZ_JAGFNS010000004.1"/>
</dbReference>
<evidence type="ECO:0000256" key="1">
    <source>
        <dbReference type="SAM" id="MobiDB-lite"/>
    </source>
</evidence>
<feature type="region of interest" description="Disordered" evidence="1">
    <location>
        <begin position="255"/>
        <end position="284"/>
    </location>
</feature>
<organism evidence="2 3">
    <name type="scientific">Actinoplanes flavus</name>
    <dbReference type="NCBI Taxonomy" id="2820290"/>
    <lineage>
        <taxon>Bacteria</taxon>
        <taxon>Bacillati</taxon>
        <taxon>Actinomycetota</taxon>
        <taxon>Actinomycetes</taxon>
        <taxon>Micromonosporales</taxon>
        <taxon>Micromonosporaceae</taxon>
        <taxon>Actinoplanes</taxon>
    </lineage>
</organism>
<reference evidence="2 3" key="1">
    <citation type="submission" date="2021-03" db="EMBL/GenBank/DDBJ databases">
        <title>Actinoplanes flavus sp. nov., a novel actinomycete isolated from Coconut Palm rhizosphere soil.</title>
        <authorList>
            <person name="Luo X."/>
        </authorList>
    </citation>
    <scope>NUCLEOTIDE SEQUENCE [LARGE SCALE GENOMIC DNA]</scope>
    <source>
        <strain evidence="2 3">NEAU-H7</strain>
    </source>
</reference>
<keyword evidence="3" id="KW-1185">Reference proteome</keyword>
<feature type="compositionally biased region" description="Low complexity" evidence="1">
    <location>
        <begin position="255"/>
        <end position="265"/>
    </location>
</feature>
<proteinExistence type="predicted"/>
<dbReference type="EMBL" id="JAGFNS010000004">
    <property type="protein sequence ID" value="MBO3737514.1"/>
    <property type="molecule type" value="Genomic_DNA"/>
</dbReference>
<gene>
    <name evidence="2" type="ORF">J5X75_08265</name>
</gene>
<evidence type="ECO:0008006" key="4">
    <source>
        <dbReference type="Google" id="ProtNLM"/>
    </source>
</evidence>